<evidence type="ECO:0000256" key="2">
    <source>
        <dbReference type="SAM" id="MobiDB-lite"/>
    </source>
</evidence>
<dbReference type="EMBL" id="KZ990282">
    <property type="protein sequence ID" value="RKP24351.1"/>
    <property type="molecule type" value="Genomic_DNA"/>
</dbReference>
<evidence type="ECO:0000313" key="3">
    <source>
        <dbReference type="EMBL" id="RKP24351.1"/>
    </source>
</evidence>
<feature type="coiled-coil region" evidence="1">
    <location>
        <begin position="694"/>
        <end position="760"/>
    </location>
</feature>
<dbReference type="Pfam" id="PF04388">
    <property type="entry name" value="Hamartin"/>
    <property type="match status" value="1"/>
</dbReference>
<feature type="region of interest" description="Disordered" evidence="2">
    <location>
        <begin position="82"/>
        <end position="143"/>
    </location>
</feature>
<reference evidence="4" key="1">
    <citation type="journal article" date="2018" name="Nat. Microbiol.">
        <title>Leveraging single-cell genomics to expand the fungal tree of life.</title>
        <authorList>
            <person name="Ahrendt S.R."/>
            <person name="Quandt C.A."/>
            <person name="Ciobanu D."/>
            <person name="Clum A."/>
            <person name="Salamov A."/>
            <person name="Andreopoulos B."/>
            <person name="Cheng J.F."/>
            <person name="Woyke T."/>
            <person name="Pelin A."/>
            <person name="Henrissat B."/>
            <person name="Reynolds N.K."/>
            <person name="Benny G.L."/>
            <person name="Smith M.E."/>
            <person name="James T.Y."/>
            <person name="Grigoriev I.V."/>
        </authorList>
    </citation>
    <scope>NUCLEOTIDE SEQUENCE [LARGE SCALE GENOMIC DNA]</scope>
    <source>
        <strain evidence="4">Benny S71-1</strain>
    </source>
</reference>
<organism evidence="3 4">
    <name type="scientific">Syncephalis pseudoplumigaleata</name>
    <dbReference type="NCBI Taxonomy" id="1712513"/>
    <lineage>
        <taxon>Eukaryota</taxon>
        <taxon>Fungi</taxon>
        <taxon>Fungi incertae sedis</taxon>
        <taxon>Zoopagomycota</taxon>
        <taxon>Zoopagomycotina</taxon>
        <taxon>Zoopagomycetes</taxon>
        <taxon>Zoopagales</taxon>
        <taxon>Piptocephalidaceae</taxon>
        <taxon>Syncephalis</taxon>
    </lineage>
</organism>
<dbReference type="Proteomes" id="UP000278143">
    <property type="component" value="Unassembled WGS sequence"/>
</dbReference>
<keyword evidence="4" id="KW-1185">Reference proteome</keyword>
<evidence type="ECO:0000313" key="4">
    <source>
        <dbReference type="Proteomes" id="UP000278143"/>
    </source>
</evidence>
<gene>
    <name evidence="3" type="ORF">SYNPS1DRAFT_29879</name>
</gene>
<dbReference type="InterPro" id="IPR007483">
    <property type="entry name" value="Hamartin"/>
</dbReference>
<dbReference type="PANTHER" id="PTHR15154:SF2">
    <property type="entry name" value="HAMARTIN"/>
    <property type="match status" value="1"/>
</dbReference>
<feature type="compositionally biased region" description="Low complexity" evidence="2">
    <location>
        <begin position="82"/>
        <end position="140"/>
    </location>
</feature>
<proteinExistence type="predicted"/>
<feature type="compositionally biased region" description="Basic and acidic residues" evidence="2">
    <location>
        <begin position="31"/>
        <end position="40"/>
    </location>
</feature>
<name>A0A4P9YYD0_9FUNG</name>
<dbReference type="GO" id="GO:0033596">
    <property type="term" value="C:TSC1-TSC2 complex"/>
    <property type="evidence" value="ECO:0007669"/>
    <property type="project" value="TreeGrafter"/>
</dbReference>
<accession>A0A4P9YYD0</accession>
<keyword evidence="1" id="KW-0175">Coiled coil</keyword>
<dbReference type="GO" id="GO:0051726">
    <property type="term" value="P:regulation of cell cycle"/>
    <property type="evidence" value="ECO:0007669"/>
    <property type="project" value="TreeGrafter"/>
</dbReference>
<dbReference type="PANTHER" id="PTHR15154">
    <property type="entry name" value="HAMARTIN"/>
    <property type="match status" value="1"/>
</dbReference>
<dbReference type="OrthoDB" id="6022054at2759"/>
<sequence>MSQPSPSSTAPPPPPPSISMSGADPPDVPPLDDRDRKDEEVATTAAATSRKNSETASTTYTPELEAIQQLRKRLPPHLWTTPVVTTSSSTATATATGTSTAPTSMHMGPAGAGGASAPATGMMAASPSTSSTPSLSSAGTVSTPLDGTSVAEQWWQTTLLSILREERGLESAREAIHVLLQLLSPSPLAAEEDKLSISARDSLVMALLHVYRGDCAVASLAEEPGGRELKDNLEDVLIAYGGANAKAFFMAVYKYFIRAADRASMLDLLVTHARRQLDKSALVVTSGVSLLLMLMPRICTALSDMLPLLYWVCMRVLYWRPPSMEDELSSATGAHLGLHIVSVMVDEWDLAVDADADVRVPEAAPLFNILYGMFPCNTIAFLRSPTSYTKSVDCCFGKIMAKDEDELVRSEAMPLLRKHKLHPSLVLFADATEERQDASRWMDKEPADIVADCIGLQASMDPSEEEAPHMSSSVPNMIGETSWLEEEQVMLVRNQMLAENDQVPVLDVEAGEDASLTERWMPHEVDGASMPASTMHATSAREADATAAMAATGDTATVHSEEVSMCHSYSQGGYPAGTSVAASVRSILAAHRALTSGTLIGAEHWDAHMFEPVSVGGVAAMDPTTAAEVTTTEQIEQVIKTVHILQRKVLLLTNRLNYELFLKQQFMRHIGRLHRDRLMDSAVEAERQGLYNTCRALKNEIRLTKEAYERQRAEAATAKANHVNWQNELNNKLRMYRDERKRMQAEIMELQASLEQSMATVRNQETLLQERYSRVVAMEHQLSEQETLVTKASEYEQQLDQLSKELMLWREDTAKGEEQRKEAEHLRELWRHAEMRVDALEHELELARTHAIDHALQVNDLRNENERLLADLKRSRKSCQHQVQLWQDAQVNLKKRLKYAEKMYEVARHFNSDQEVNTYMHAYAHIANHSGQHRYCDGSVAY</sequence>
<protein>
    <submittedName>
        <fullName evidence="3">Hamartin protein-domain-containing protein</fullName>
    </submittedName>
</protein>
<dbReference type="AlphaFoldDB" id="A0A4P9YYD0"/>
<evidence type="ECO:0000256" key="1">
    <source>
        <dbReference type="SAM" id="Coils"/>
    </source>
</evidence>
<dbReference type="GO" id="GO:0032007">
    <property type="term" value="P:negative regulation of TOR signaling"/>
    <property type="evidence" value="ECO:0007669"/>
    <property type="project" value="TreeGrafter"/>
</dbReference>
<feature type="coiled-coil region" evidence="1">
    <location>
        <begin position="785"/>
        <end position="812"/>
    </location>
</feature>
<feature type="compositionally biased region" description="Polar residues" evidence="2">
    <location>
        <begin position="45"/>
        <end position="61"/>
    </location>
</feature>
<feature type="region of interest" description="Disordered" evidence="2">
    <location>
        <begin position="1"/>
        <end position="61"/>
    </location>
</feature>